<evidence type="ECO:0000259" key="2">
    <source>
        <dbReference type="PROSITE" id="PS51208"/>
    </source>
</evidence>
<organism evidence="3 4">
    <name type="scientific">Citrobacter amalonaticus</name>
    <dbReference type="NCBI Taxonomy" id="35703"/>
    <lineage>
        <taxon>Bacteria</taxon>
        <taxon>Pseudomonadati</taxon>
        <taxon>Pseudomonadota</taxon>
        <taxon>Gammaproteobacteria</taxon>
        <taxon>Enterobacterales</taxon>
        <taxon>Enterobacteriaceae</taxon>
        <taxon>Citrobacter</taxon>
    </lineage>
</organism>
<sequence>MNSNFQINNLAISIRFAFPALVMGLISFNSCAEIKYVDQEVEITKTYTLKEGQPDLVITETGKVILDADKTNCWIDVDLPVWSFTNNGTLESSAPVGHHAVHFRSDGKYTVINTGTVSLSGTDQNFVTIIPNPSHPEDMSINLDFNNSGTINVPNANVIYVGKTQMIDSYLNLKNDSTGKISSENNSAIFVESDLENVTIENNGEISAGKIAISSAGKTTIHNAGVIRGETAIALSDQDDELQLETTSSITGTVSAGNGNDTLTLMGASGSGVLDNTQKQYQDFEKLTKSGGSTWVLKGDSNVFSEGTNIEEGSLLLDTDSSLNSNVTVKKGATFGGYGSVKGNIENNGSLAIASAAPGMSEGEMTNFTIDGNYTGNDGELIMNMALNGDNDTVGSKLIIKGDTSGTTNVKINNVGGLGAETIEGIEVIEVDGASKGVFTQKGRIVAGAYDYSLVKGNSTSQNNWYLTSELASPPEPTPDPTPEPTPEPTPGPTPDPTPVPSPSGTPIRPEAASYLGNQSAAKSMFISTMHDRIGEQNLTQSLASENSVPSTWIRSSGSRIDGKTVGNITQKTDTTLFQLGNELTNWSSNGVDRTHIGFMFGAGYAKTDSYSAGSKQGARKSTGKVHGYNTGIYGTWFADAKEMKGLYVDSSVQYSWFENETKGEQLASEDYDSELFQVSVETGYTLEAIDNGDQSLFIEPQAQVIYSNMSSDNFTEANGTRIHNSDSSGYTTRLGTRMFGRVQKDVHTLEPFIEVNWWHDSAQNSIQMNEMTLDDQLPVDRYEIKGGVEGKLNNNLHSWINLGYQSGKNDFTQLTGMAGVKYIW</sequence>
<dbReference type="AlphaFoldDB" id="A0A9C7QGX5"/>
<dbReference type="NCBIfam" id="TIGR01414">
    <property type="entry name" value="autotrans_barl"/>
    <property type="match status" value="1"/>
</dbReference>
<dbReference type="EMBL" id="DACYAJ020000001">
    <property type="protein sequence ID" value="HCD1253532.1"/>
    <property type="molecule type" value="Genomic_DNA"/>
</dbReference>
<evidence type="ECO:0000313" key="4">
    <source>
        <dbReference type="Proteomes" id="UP000862426"/>
    </source>
</evidence>
<dbReference type="SUPFAM" id="SSF51126">
    <property type="entry name" value="Pectin lyase-like"/>
    <property type="match status" value="1"/>
</dbReference>
<name>A0A9C7QGX5_CITAM</name>
<dbReference type="InterPro" id="IPR012332">
    <property type="entry name" value="Autotransporter_pectin_lyase_C"/>
</dbReference>
<reference evidence="3" key="2">
    <citation type="submission" date="2022-05" db="EMBL/GenBank/DDBJ databases">
        <authorList>
            <consortium name="NCBI Pathogen Detection Project"/>
        </authorList>
    </citation>
    <scope>NUCLEOTIDE SEQUENCE</scope>
    <source>
        <strain evidence="3">CAV1698</strain>
    </source>
</reference>
<dbReference type="Pfam" id="PF18883">
    <property type="entry name" value="AC_1"/>
    <property type="match status" value="1"/>
</dbReference>
<dbReference type="Proteomes" id="UP000862426">
    <property type="component" value="Unassembled WGS sequence"/>
</dbReference>
<dbReference type="PROSITE" id="PS51208">
    <property type="entry name" value="AUTOTRANSPORTER"/>
    <property type="match status" value="1"/>
</dbReference>
<dbReference type="CDD" id="cd01344">
    <property type="entry name" value="PL2_Passenger_AT"/>
    <property type="match status" value="1"/>
</dbReference>
<evidence type="ECO:0000313" key="3">
    <source>
        <dbReference type="EMBL" id="HCD1253532.1"/>
    </source>
</evidence>
<feature type="region of interest" description="Disordered" evidence="1">
    <location>
        <begin position="469"/>
        <end position="512"/>
    </location>
</feature>
<dbReference type="InterPro" id="IPR005546">
    <property type="entry name" value="Autotransporte_beta"/>
</dbReference>
<dbReference type="SUPFAM" id="SSF103515">
    <property type="entry name" value="Autotransporter"/>
    <property type="match status" value="1"/>
</dbReference>
<dbReference type="InterPro" id="IPR036709">
    <property type="entry name" value="Autotransporte_beta_dom_sf"/>
</dbReference>
<gene>
    <name evidence="3" type="ORF">JD854_RS00455</name>
</gene>
<reference evidence="3" key="1">
    <citation type="journal article" date="2018" name="Genome Biol.">
        <title>SKESA: strategic k-mer extension for scrupulous assemblies.</title>
        <authorList>
            <person name="Souvorov A."/>
            <person name="Agarwala R."/>
            <person name="Lipman D.J."/>
        </authorList>
    </citation>
    <scope>NUCLEOTIDE SEQUENCE</scope>
    <source>
        <strain evidence="3">CAV1698</strain>
    </source>
</reference>
<feature type="domain" description="Autotransporter" evidence="2">
    <location>
        <begin position="545"/>
        <end position="825"/>
    </location>
</feature>
<dbReference type="InterPro" id="IPR011050">
    <property type="entry name" value="Pectin_lyase_fold/virulence"/>
</dbReference>
<protein>
    <submittedName>
        <fullName evidence="3">Autotransporter outer membrane beta-barrel domain-containing protein</fullName>
    </submittedName>
</protein>
<dbReference type="Pfam" id="PF03797">
    <property type="entry name" value="Autotransporter"/>
    <property type="match status" value="1"/>
</dbReference>
<dbReference type="InterPro" id="IPR050909">
    <property type="entry name" value="Bact_Autotransporter_VF"/>
</dbReference>
<dbReference type="PANTHER" id="PTHR12338">
    <property type="entry name" value="AUTOTRANSPORTER"/>
    <property type="match status" value="1"/>
</dbReference>
<dbReference type="GO" id="GO:0019867">
    <property type="term" value="C:outer membrane"/>
    <property type="evidence" value="ECO:0007669"/>
    <property type="project" value="InterPro"/>
</dbReference>
<dbReference type="Gene3D" id="2.160.20.20">
    <property type="match status" value="1"/>
</dbReference>
<feature type="compositionally biased region" description="Pro residues" evidence="1">
    <location>
        <begin position="474"/>
        <end position="504"/>
    </location>
</feature>
<dbReference type="InterPro" id="IPR043990">
    <property type="entry name" value="AC_1"/>
</dbReference>
<evidence type="ECO:0000256" key="1">
    <source>
        <dbReference type="SAM" id="MobiDB-lite"/>
    </source>
</evidence>
<comment type="caution">
    <text evidence="3">The sequence shown here is derived from an EMBL/GenBank/DDBJ whole genome shotgun (WGS) entry which is preliminary data.</text>
</comment>
<accession>A0A9C7QGX5</accession>
<dbReference type="InterPro" id="IPR006315">
    <property type="entry name" value="OM_autotransptr_brl_dom"/>
</dbReference>
<dbReference type="SMART" id="SM00869">
    <property type="entry name" value="Autotransporter"/>
    <property type="match status" value="1"/>
</dbReference>
<proteinExistence type="predicted"/>
<dbReference type="Gene3D" id="2.40.128.130">
    <property type="entry name" value="Autotransporter beta-domain"/>
    <property type="match status" value="1"/>
</dbReference>
<dbReference type="PANTHER" id="PTHR12338:SF5">
    <property type="entry name" value="ANTIGEN 43-RELATED"/>
    <property type="match status" value="1"/>
</dbReference>